<keyword evidence="3 6" id="KW-0812">Transmembrane</keyword>
<keyword evidence="9" id="KW-1185">Reference proteome</keyword>
<dbReference type="InterPro" id="IPR050448">
    <property type="entry name" value="OpgB/LTA_synthase_biosynth"/>
</dbReference>
<reference evidence="8 9" key="1">
    <citation type="submission" date="2017-02" db="EMBL/GenBank/DDBJ databases">
        <authorList>
            <person name="Peterson S.W."/>
        </authorList>
    </citation>
    <scope>NUCLEOTIDE SEQUENCE [LARGE SCALE GENOMIC DNA]</scope>
    <source>
        <strain evidence="8 9">DSM 25262</strain>
    </source>
</reference>
<evidence type="ECO:0000256" key="3">
    <source>
        <dbReference type="ARBA" id="ARBA00022692"/>
    </source>
</evidence>
<evidence type="ECO:0000256" key="1">
    <source>
        <dbReference type="ARBA" id="ARBA00004651"/>
    </source>
</evidence>
<evidence type="ECO:0000256" key="5">
    <source>
        <dbReference type="ARBA" id="ARBA00023136"/>
    </source>
</evidence>
<feature type="transmembrane region" description="Helical" evidence="6">
    <location>
        <begin position="133"/>
        <end position="154"/>
    </location>
</feature>
<gene>
    <name evidence="8" type="ORF">SAMN05660236_4686</name>
</gene>
<dbReference type="RefSeq" id="WP_143785893.1">
    <property type="nucleotide sequence ID" value="NZ_FUZU01000003.1"/>
</dbReference>
<dbReference type="SUPFAM" id="SSF48452">
    <property type="entry name" value="TPR-like"/>
    <property type="match status" value="1"/>
</dbReference>
<evidence type="ECO:0000256" key="2">
    <source>
        <dbReference type="ARBA" id="ARBA00022475"/>
    </source>
</evidence>
<dbReference type="Pfam" id="PF00884">
    <property type="entry name" value="Sulfatase"/>
    <property type="match status" value="1"/>
</dbReference>
<dbReference type="Gene3D" id="1.25.40.10">
    <property type="entry name" value="Tetratricopeptide repeat domain"/>
    <property type="match status" value="1"/>
</dbReference>
<evidence type="ECO:0000256" key="4">
    <source>
        <dbReference type="ARBA" id="ARBA00022989"/>
    </source>
</evidence>
<dbReference type="InterPro" id="IPR019734">
    <property type="entry name" value="TPR_rpt"/>
</dbReference>
<name>A0A1T5M7D7_9BACT</name>
<feature type="domain" description="Sulfatase N-terminal" evidence="7">
    <location>
        <begin position="249"/>
        <end position="533"/>
    </location>
</feature>
<dbReference type="OrthoDB" id="9777768at2"/>
<keyword evidence="8" id="KW-0808">Transferase</keyword>
<dbReference type="GO" id="GO:0005886">
    <property type="term" value="C:plasma membrane"/>
    <property type="evidence" value="ECO:0007669"/>
    <property type="project" value="UniProtKB-SubCell"/>
</dbReference>
<evidence type="ECO:0000313" key="8">
    <source>
        <dbReference type="EMBL" id="SKC84151.1"/>
    </source>
</evidence>
<evidence type="ECO:0000256" key="6">
    <source>
        <dbReference type="SAM" id="Phobius"/>
    </source>
</evidence>
<keyword evidence="4 6" id="KW-1133">Transmembrane helix</keyword>
<dbReference type="Pfam" id="PF14559">
    <property type="entry name" value="TPR_19"/>
    <property type="match status" value="1"/>
</dbReference>
<dbReference type="EMBL" id="FUZU01000003">
    <property type="protein sequence ID" value="SKC84151.1"/>
    <property type="molecule type" value="Genomic_DNA"/>
</dbReference>
<proteinExistence type="predicted"/>
<dbReference type="InterPro" id="IPR017850">
    <property type="entry name" value="Alkaline_phosphatase_core_sf"/>
</dbReference>
<evidence type="ECO:0000259" key="7">
    <source>
        <dbReference type="Pfam" id="PF00884"/>
    </source>
</evidence>
<evidence type="ECO:0000313" key="9">
    <source>
        <dbReference type="Proteomes" id="UP000190961"/>
    </source>
</evidence>
<feature type="transmembrane region" description="Helical" evidence="6">
    <location>
        <begin position="161"/>
        <end position="179"/>
    </location>
</feature>
<dbReference type="PANTHER" id="PTHR47371">
    <property type="entry name" value="LIPOTEICHOIC ACID SYNTHASE"/>
    <property type="match status" value="1"/>
</dbReference>
<feature type="transmembrane region" description="Helical" evidence="6">
    <location>
        <begin position="51"/>
        <end position="72"/>
    </location>
</feature>
<keyword evidence="5 6" id="KW-0472">Membrane</keyword>
<dbReference type="Proteomes" id="UP000190961">
    <property type="component" value="Unassembled WGS sequence"/>
</dbReference>
<dbReference type="InterPro" id="IPR011990">
    <property type="entry name" value="TPR-like_helical_dom_sf"/>
</dbReference>
<feature type="transmembrane region" description="Helical" evidence="6">
    <location>
        <begin position="12"/>
        <end position="31"/>
    </location>
</feature>
<dbReference type="STRING" id="688867.SAMN05660236_4686"/>
<organism evidence="8 9">
    <name type="scientific">Ohtaekwangia koreensis</name>
    <dbReference type="NCBI Taxonomy" id="688867"/>
    <lineage>
        <taxon>Bacteria</taxon>
        <taxon>Pseudomonadati</taxon>
        <taxon>Bacteroidota</taxon>
        <taxon>Cytophagia</taxon>
        <taxon>Cytophagales</taxon>
        <taxon>Fulvivirgaceae</taxon>
        <taxon>Ohtaekwangia</taxon>
    </lineage>
</organism>
<accession>A0A1T5M7D7</accession>
<dbReference type="PANTHER" id="PTHR47371:SF3">
    <property type="entry name" value="PHOSPHOGLYCEROL TRANSFERASE I"/>
    <property type="match status" value="1"/>
</dbReference>
<feature type="transmembrane region" description="Helical" evidence="6">
    <location>
        <begin position="79"/>
        <end position="102"/>
    </location>
</feature>
<keyword evidence="2" id="KW-1003">Cell membrane</keyword>
<sequence>MKHTIAESLKKILPATLLFAVVSVFIRLYEYIVVTSNYSTLNVAAFELRGIGYDVIVSLSFASVVMLVHLMLSLWSLRIAYVVSSVLFTGLVILSFCITHYFTVTLFPLSTDLYGYSLRDIATTIRSSGGTSVSALITFILILTGFIAALYWIYHANFLQGISAFAALCSLVIFISLILPHHAAPENFDRDIDYYLAVNKTWYFTDRTKDYIRDKFIQENFDPNAYPFLHRVEYTDSLGQYFHKAPEPPSIVMIIVEGLGRDFTGPQAPYGGFTPFLDSLSQRSLYWENAVSNAGRTFGALPSILGSLPYGSEGFMGYGASLPDHQTLVSLLKPHGYRSSFFYGGSAHFDNQDIFLEYQGIDRFIDESKFPASYRQTTHVSSWGFADDEVFTFAAQELKQEKAPRLDIYLTLTTHEPFISPNPKFDTLLSRHLENLSSPILKKEVQENKGIFSCLLYTDNAIRNLFRHYQSRADFSNTIFIVTGDHRLIPMAPGNKIKRFHIPLIVYSPLLKQEKKFASLAVHSNITPTLLNYLAANYNFDFPDEMPFISGPLHFDSTFSSNLDVALTRSKNEIRDYVDGEYFLSDDRLYKILPGLNLEPIQNETIKKNVIEKLKRFKAKNTFACDHNRVDKRSAPKLVLFTFSASEQQILDDLKIESLDVDQQFIKARDVAFEKQYLQSRTILKYLLNKNPNYHDARILLARTYAWDARYDSAMLYIQQALQRSPYYADAYVAWGDLEYWQGHHQQSAHAIKKGLSIDSSNIDLRARHARVLILEGKNKDAEKILLEVLAKDPNQEIAKDLIRKLKKE</sequence>
<protein>
    <submittedName>
        <fullName evidence="8">Phosphoglycerol transferase MdoB</fullName>
    </submittedName>
</protein>
<dbReference type="GO" id="GO:0016740">
    <property type="term" value="F:transferase activity"/>
    <property type="evidence" value="ECO:0007669"/>
    <property type="project" value="UniProtKB-KW"/>
</dbReference>
<dbReference type="InterPro" id="IPR000917">
    <property type="entry name" value="Sulfatase_N"/>
</dbReference>
<dbReference type="Gene3D" id="3.40.720.10">
    <property type="entry name" value="Alkaline Phosphatase, subunit A"/>
    <property type="match status" value="1"/>
</dbReference>
<comment type="subcellular location">
    <subcellularLocation>
        <location evidence="1">Cell membrane</location>
        <topology evidence="1">Multi-pass membrane protein</topology>
    </subcellularLocation>
</comment>
<dbReference type="SMART" id="SM00028">
    <property type="entry name" value="TPR"/>
    <property type="match status" value="3"/>
</dbReference>
<dbReference type="CDD" id="cd16015">
    <property type="entry name" value="LTA_synthase"/>
    <property type="match status" value="1"/>
</dbReference>
<dbReference type="AlphaFoldDB" id="A0A1T5M7D7"/>
<dbReference type="SUPFAM" id="SSF53649">
    <property type="entry name" value="Alkaline phosphatase-like"/>
    <property type="match status" value="1"/>
</dbReference>